<proteinExistence type="predicted"/>
<organism evidence="2">
    <name type="scientific">mine drainage metagenome</name>
    <dbReference type="NCBI Taxonomy" id="410659"/>
    <lineage>
        <taxon>unclassified sequences</taxon>
        <taxon>metagenomes</taxon>
        <taxon>ecological metagenomes</taxon>
    </lineage>
</organism>
<reference evidence="2" key="2">
    <citation type="journal article" date="2014" name="ISME J.">
        <title>Microbial stratification in low pH oxic and suboxic macroscopic growths along an acid mine drainage.</title>
        <authorList>
            <person name="Mendez-Garcia C."/>
            <person name="Mesa V."/>
            <person name="Sprenger R.R."/>
            <person name="Richter M."/>
            <person name="Diez M.S."/>
            <person name="Solano J."/>
            <person name="Bargiela R."/>
            <person name="Golyshina O.V."/>
            <person name="Manteca A."/>
            <person name="Ramos J.L."/>
            <person name="Gallego J.R."/>
            <person name="Llorente I."/>
            <person name="Martins Dos Santos V.A."/>
            <person name="Jensen O.N."/>
            <person name="Pelaez A.I."/>
            <person name="Sanchez J."/>
            <person name="Ferrer M."/>
        </authorList>
    </citation>
    <scope>NUCLEOTIDE SEQUENCE</scope>
</reference>
<accession>T1CEM9</accession>
<dbReference type="InterPro" id="IPR027417">
    <property type="entry name" value="P-loop_NTPase"/>
</dbReference>
<dbReference type="Gene3D" id="3.40.50.300">
    <property type="entry name" value="P-loop containing nucleotide triphosphate hydrolases"/>
    <property type="match status" value="1"/>
</dbReference>
<dbReference type="AlphaFoldDB" id="T1CEM9"/>
<gene>
    <name evidence="2" type="ORF">B1A_01328</name>
</gene>
<sequence length="186" mass="21920">MYNTIKRLSEIVPKRNILYINFENENLFGMTVEDTENVLFEFQELSKPDVNSEIYLFLDEIQVIPNWSKWINRLYESKKYRIFISGSSSKLLAQELSSELRGRSIDFTVLPFSFSEYLSIRKVDTSLSESFLYSDKRGTFLSCLEKFMQIGGYLEIVNMPDYRGRLLDSYLDTMVIKDVGERFKIE</sequence>
<dbReference type="InterPro" id="IPR041682">
    <property type="entry name" value="AAA_14"/>
</dbReference>
<evidence type="ECO:0000313" key="2">
    <source>
        <dbReference type="EMBL" id="EQD80018.1"/>
    </source>
</evidence>
<dbReference type="PANTHER" id="PTHR33295">
    <property type="entry name" value="ATPASE"/>
    <property type="match status" value="1"/>
</dbReference>
<feature type="non-terminal residue" evidence="2">
    <location>
        <position position="186"/>
    </location>
</feature>
<dbReference type="SUPFAM" id="SSF52540">
    <property type="entry name" value="P-loop containing nucleoside triphosphate hydrolases"/>
    <property type="match status" value="1"/>
</dbReference>
<name>T1CEM9_9ZZZZ</name>
<feature type="domain" description="AAA" evidence="1">
    <location>
        <begin position="5"/>
        <end position="118"/>
    </location>
</feature>
<reference evidence="2" key="1">
    <citation type="submission" date="2013-08" db="EMBL/GenBank/DDBJ databases">
        <authorList>
            <person name="Mendez C."/>
            <person name="Richter M."/>
            <person name="Ferrer M."/>
            <person name="Sanchez J."/>
        </authorList>
    </citation>
    <scope>NUCLEOTIDE SEQUENCE</scope>
</reference>
<dbReference type="PANTHER" id="PTHR33295:SF8">
    <property type="entry name" value="AAA+ ATPASE DOMAIN-CONTAINING PROTEIN"/>
    <property type="match status" value="1"/>
</dbReference>
<dbReference type="Pfam" id="PF13173">
    <property type="entry name" value="AAA_14"/>
    <property type="match status" value="1"/>
</dbReference>
<protein>
    <submittedName>
        <fullName evidence="2">ATPase</fullName>
    </submittedName>
</protein>
<comment type="caution">
    <text evidence="2">The sequence shown here is derived from an EMBL/GenBank/DDBJ whole genome shotgun (WGS) entry which is preliminary data.</text>
</comment>
<evidence type="ECO:0000259" key="1">
    <source>
        <dbReference type="Pfam" id="PF13173"/>
    </source>
</evidence>
<dbReference type="EMBL" id="AUZX01001010">
    <property type="protein sequence ID" value="EQD80018.1"/>
    <property type="molecule type" value="Genomic_DNA"/>
</dbReference>